<evidence type="ECO:0000313" key="2">
    <source>
        <dbReference type="Proteomes" id="UP000199559"/>
    </source>
</evidence>
<evidence type="ECO:0008006" key="3">
    <source>
        <dbReference type="Google" id="ProtNLM"/>
    </source>
</evidence>
<dbReference type="RefSeq" id="WP_090838241.1">
    <property type="nucleotide sequence ID" value="NZ_FORM01000002.1"/>
</dbReference>
<name>A0A1I3LMJ4_9FLAO</name>
<proteinExistence type="predicted"/>
<organism evidence="1 2">
    <name type="scientific">Olleya namhaensis</name>
    <dbReference type="NCBI Taxonomy" id="1144750"/>
    <lineage>
        <taxon>Bacteria</taxon>
        <taxon>Pseudomonadati</taxon>
        <taxon>Bacteroidota</taxon>
        <taxon>Flavobacteriia</taxon>
        <taxon>Flavobacteriales</taxon>
        <taxon>Flavobacteriaceae</taxon>
    </lineage>
</organism>
<sequence length="272" mass="31139">MNQDDKLKILKDILLQDEHEYASGLEDKIKALEDLITEHNNLSKHIDPILEQKLKQFVKEMPSTLGPTITEALKEEIKNSQDAVVEALYPIMGKMIKKYVQKEIQILSENINKSLSSTFSFKGFMRKFRSKKSGVSEGDLLIQDQFKSKIEQIMVIESGSGLIVSEYSKTENIDQDTVAGMLTAIKSFAEDAFTTDVQNLEYIEYENYHIHLQNFSKYYIAVAISGAFTATYRSKLEDKLLDFAQNIINKTDLNDSEVFSTKLKDYFDNENI</sequence>
<dbReference type="EMBL" id="FORM01000002">
    <property type="protein sequence ID" value="SFI85978.1"/>
    <property type="molecule type" value="Genomic_DNA"/>
</dbReference>
<accession>A0A1I3LMJ4</accession>
<keyword evidence="2" id="KW-1185">Reference proteome</keyword>
<protein>
    <recommendedName>
        <fullName evidence="3">Cell envelope biogenesis protein OmpA</fullName>
    </recommendedName>
</protein>
<dbReference type="STRING" id="1144750.SAMN05443431_102491"/>
<reference evidence="2" key="1">
    <citation type="submission" date="2016-10" db="EMBL/GenBank/DDBJ databases">
        <authorList>
            <person name="Varghese N."/>
            <person name="Submissions S."/>
        </authorList>
    </citation>
    <scope>NUCLEOTIDE SEQUENCE [LARGE SCALE GENOMIC DNA]</scope>
    <source>
        <strain evidence="2">DSM 28881</strain>
    </source>
</reference>
<evidence type="ECO:0000313" key="1">
    <source>
        <dbReference type="EMBL" id="SFI85978.1"/>
    </source>
</evidence>
<dbReference type="Proteomes" id="UP000199559">
    <property type="component" value="Unassembled WGS sequence"/>
</dbReference>
<gene>
    <name evidence="1" type="ORF">SAMN05443431_102491</name>
</gene>
<dbReference type="AlphaFoldDB" id="A0A1I3LMJ4"/>